<dbReference type="GO" id="GO:0051213">
    <property type="term" value="F:dioxygenase activity"/>
    <property type="evidence" value="ECO:0007669"/>
    <property type="project" value="UniProtKB-KW"/>
</dbReference>
<accession>A0A159ZY93</accession>
<comment type="similarity">
    <text evidence="2">Belongs to the bacterial ring-hydroxylating dioxygenase beta subunit family.</text>
</comment>
<dbReference type="RefSeq" id="WP_063321852.1">
    <property type="nucleotide sequence ID" value="NZ_CP015225.1"/>
</dbReference>
<keyword evidence="4 6" id="KW-0223">Dioxygenase</keyword>
<dbReference type="Gene3D" id="3.10.450.50">
    <property type="match status" value="1"/>
</dbReference>
<protein>
    <submittedName>
        <fullName evidence="6">Ring-hydroxylating dioxygenase subunit beta</fullName>
    </submittedName>
</protein>
<dbReference type="Pfam" id="PF00866">
    <property type="entry name" value="Ring_hydroxyl_B"/>
    <property type="match status" value="1"/>
</dbReference>
<comment type="pathway">
    <text evidence="1">Aromatic compound metabolism.</text>
</comment>
<evidence type="ECO:0000256" key="3">
    <source>
        <dbReference type="ARBA" id="ARBA00022797"/>
    </source>
</evidence>
<evidence type="ECO:0000256" key="1">
    <source>
        <dbReference type="ARBA" id="ARBA00005211"/>
    </source>
</evidence>
<dbReference type="PANTHER" id="PTHR41534">
    <property type="entry name" value="BLR3401 PROTEIN"/>
    <property type="match status" value="1"/>
</dbReference>
<dbReference type="EMBL" id="CP015225">
    <property type="protein sequence ID" value="AMZ71292.1"/>
    <property type="molecule type" value="Genomic_DNA"/>
</dbReference>
<evidence type="ECO:0000256" key="2">
    <source>
        <dbReference type="ARBA" id="ARBA00009570"/>
    </source>
</evidence>
<organism evidence="6 7">
    <name type="scientific">Pseudomonas fluorescens</name>
    <dbReference type="NCBI Taxonomy" id="294"/>
    <lineage>
        <taxon>Bacteria</taxon>
        <taxon>Pseudomonadati</taxon>
        <taxon>Pseudomonadota</taxon>
        <taxon>Gammaproteobacteria</taxon>
        <taxon>Pseudomonadales</taxon>
        <taxon>Pseudomonadaceae</taxon>
        <taxon>Pseudomonas</taxon>
    </lineage>
</organism>
<reference evidence="6 7" key="2">
    <citation type="journal article" date="2018" name="Nature">
        <title>Mutant phenotypes for thousands of bacterial genes of unknown function.</title>
        <authorList>
            <person name="Price M.N."/>
            <person name="Wetmore K.M."/>
            <person name="Waters R.J."/>
            <person name="Callaghan M."/>
            <person name="Ray J."/>
            <person name="Liu H."/>
            <person name="Kuehl J.V."/>
            <person name="Melnyk R.A."/>
            <person name="Lamson J.S."/>
            <person name="Suh Y."/>
            <person name="Carlson H.K."/>
            <person name="Esquivel Z."/>
            <person name="Sadeeshkumar H."/>
            <person name="Chakraborty R."/>
            <person name="Zane G.M."/>
            <person name="Rubin B.E."/>
            <person name="Wall J.D."/>
            <person name="Visel A."/>
            <person name="Bristow J."/>
            <person name="Blow M.J."/>
            <person name="Arkin A.P."/>
            <person name="Deutschbauer A.M."/>
        </authorList>
    </citation>
    <scope>NUCLEOTIDE SEQUENCE [LARGE SCALE GENOMIC DNA]</scope>
    <source>
        <strain evidence="6 7">FW300-N2E2</strain>
    </source>
</reference>
<name>A0A159ZY93_PSEFL</name>
<reference evidence="7" key="1">
    <citation type="submission" date="2016-04" db="EMBL/GenBank/DDBJ databases">
        <authorList>
            <person name="Ray J."/>
            <person name="Price M."/>
            <person name="Deutschbauer A."/>
        </authorList>
    </citation>
    <scope>NUCLEOTIDE SEQUENCE [LARGE SCALE GENOMIC DNA]</scope>
    <source>
        <strain evidence="7">FW300-N2E2</strain>
    </source>
</reference>
<gene>
    <name evidence="6" type="ORF">TK06_09325</name>
</gene>
<dbReference type="CDD" id="cd00667">
    <property type="entry name" value="ring_hydroxylating_dioxygenases_beta"/>
    <property type="match status" value="1"/>
</dbReference>
<evidence type="ECO:0000313" key="6">
    <source>
        <dbReference type="EMBL" id="AMZ71292.1"/>
    </source>
</evidence>
<evidence type="ECO:0000313" key="7">
    <source>
        <dbReference type="Proteomes" id="UP000076083"/>
    </source>
</evidence>
<evidence type="ECO:0000256" key="4">
    <source>
        <dbReference type="ARBA" id="ARBA00022964"/>
    </source>
</evidence>
<proteinExistence type="inferred from homology"/>
<dbReference type="PANTHER" id="PTHR41534:SF2">
    <property type="entry name" value="3-PHENYLPROPIONATE_CINNAMIC ACID DIOXYGENASE SUBUNIT BETA"/>
    <property type="match status" value="1"/>
</dbReference>
<dbReference type="AlphaFoldDB" id="A0A159ZY93"/>
<sequence>MGSAVIPEKNLIVEVSQFLYREARLQDTHEYDDWEALWTTDGVYWVPANGDDIDPETQMSIIYDNRSRIALRIKQFHTGKRHTQSPRSRLGRVLSNVEIIEASGDEIRVAANAMVFESNLRADTVWCTRNEYLLRREEGSLRMARKKVVLVNNDKALFTLSFLI</sequence>
<dbReference type="InterPro" id="IPR000391">
    <property type="entry name" value="Rng_hydr_dOase-bsu"/>
</dbReference>
<dbReference type="GO" id="GO:0019380">
    <property type="term" value="P:3-phenylpropionate catabolic process"/>
    <property type="evidence" value="ECO:0007669"/>
    <property type="project" value="TreeGrafter"/>
</dbReference>
<dbReference type="SUPFAM" id="SSF54427">
    <property type="entry name" value="NTF2-like"/>
    <property type="match status" value="1"/>
</dbReference>
<dbReference type="InterPro" id="IPR032710">
    <property type="entry name" value="NTF2-like_dom_sf"/>
</dbReference>
<dbReference type="Proteomes" id="UP000076083">
    <property type="component" value="Chromosome"/>
</dbReference>
<evidence type="ECO:0000256" key="5">
    <source>
        <dbReference type="ARBA" id="ARBA00023002"/>
    </source>
</evidence>
<keyword evidence="3" id="KW-0058">Aromatic hydrocarbons catabolism</keyword>
<keyword evidence="5" id="KW-0560">Oxidoreductase</keyword>